<reference evidence="1 2" key="1">
    <citation type="submission" date="2019-07" db="EMBL/GenBank/DDBJ databases">
        <title>Whole genome shotgun sequence of Gluconobacter wancherniae NBRC 103581.</title>
        <authorList>
            <person name="Hosoyama A."/>
            <person name="Uohara A."/>
            <person name="Ohji S."/>
            <person name="Ichikawa N."/>
        </authorList>
    </citation>
    <scope>NUCLEOTIDE SEQUENCE [LARGE SCALE GENOMIC DNA]</scope>
    <source>
        <strain evidence="1 2">NBRC 103581</strain>
    </source>
</reference>
<gene>
    <name evidence="1" type="ORF">GWA01_24750</name>
</gene>
<sequence length="40" mass="4516">MGRILEHGNSYPILDRAKRVKKLQLEQDAGFKAILFCQAG</sequence>
<accession>A0A511B2P3</accession>
<dbReference type="Proteomes" id="UP000321230">
    <property type="component" value="Unassembled WGS sequence"/>
</dbReference>
<keyword evidence="2" id="KW-1185">Reference proteome</keyword>
<comment type="caution">
    <text evidence="1">The sequence shown here is derived from an EMBL/GenBank/DDBJ whole genome shotgun (WGS) entry which is preliminary data.</text>
</comment>
<dbReference type="AlphaFoldDB" id="A0A511B2P3"/>
<proteinExistence type="predicted"/>
<evidence type="ECO:0000313" key="1">
    <source>
        <dbReference type="EMBL" id="GEK94705.1"/>
    </source>
</evidence>
<organism evidence="1 2">
    <name type="scientific">Gluconobacter wancherniae NBRC 103581</name>
    <dbReference type="NCBI Taxonomy" id="656744"/>
    <lineage>
        <taxon>Bacteria</taxon>
        <taxon>Pseudomonadati</taxon>
        <taxon>Pseudomonadota</taxon>
        <taxon>Alphaproteobacteria</taxon>
        <taxon>Acetobacterales</taxon>
        <taxon>Acetobacteraceae</taxon>
        <taxon>Gluconobacter</taxon>
    </lineage>
</organism>
<dbReference type="EMBL" id="BJUZ01000005">
    <property type="protein sequence ID" value="GEK94705.1"/>
    <property type="molecule type" value="Genomic_DNA"/>
</dbReference>
<protein>
    <submittedName>
        <fullName evidence="1">Uncharacterized protein</fullName>
    </submittedName>
</protein>
<evidence type="ECO:0000313" key="2">
    <source>
        <dbReference type="Proteomes" id="UP000321230"/>
    </source>
</evidence>
<name>A0A511B2P3_9PROT</name>